<dbReference type="PANTHER" id="PTHR43649:SF33">
    <property type="entry name" value="POLYGALACTURONAN_RHAMNOGALACTURONAN-BINDING PROTEIN YTCQ"/>
    <property type="match status" value="1"/>
</dbReference>
<name>A0A430A2D9_9ENTE</name>
<evidence type="ECO:0000313" key="9">
    <source>
        <dbReference type="EMBL" id="RSU00629.1"/>
    </source>
</evidence>
<comment type="caution">
    <text evidence="9">The sequence shown here is derived from an EMBL/GenBank/DDBJ whole genome shotgun (WGS) entry which is preliminary data.</text>
</comment>
<dbReference type="OrthoDB" id="9763054at2"/>
<comment type="similarity">
    <text evidence="1">Belongs to the bacterial solute-binding protein 1 family.</text>
</comment>
<sequence>MEEFFVKIWKKMVLSTIVLFSLGGLAACGNGEDEKKASDTTISMFLSKVEYKKEMEAFVKKFEEKNPDIAIDLTFVGGGEDSESSLKAKFSSGEAPTIFMAAGLEQFVNYKQYAADVSDTESIKNAIPSTIESMKLDDGGVGAVPMSMEVYSYLYNKKIFKDAGIDADTIKTQNDLTEAVKKIDKQKDKLGLDAVFAFPAKETWSTGMHGGGVFIAPEFDYDPTIAVSAPKFNFDYSDQLKYYVDIQNDYGVQPAVSMDYSTQIDDKFIGEKVAVVMQGSWVVPTLVEADEEWAQENIGILPIPVDGTPERYLDGGCLNYYIVNKEASKKEIKAAKKFLDYMNCSEDGKKNTVENFMFIPAYQGYEDYASDVNLIKEYTKYVNEDTYRQSVFNATNVDWLKNSIGTGIQEYITDDASWDEVVSDVKGAWKPAEEK</sequence>
<dbReference type="PROSITE" id="PS51257">
    <property type="entry name" value="PROKAR_LIPOPROTEIN"/>
    <property type="match status" value="1"/>
</dbReference>
<keyword evidence="3" id="KW-1003">Cell membrane</keyword>
<keyword evidence="10" id="KW-1185">Reference proteome</keyword>
<dbReference type="Proteomes" id="UP000287857">
    <property type="component" value="Unassembled WGS sequence"/>
</dbReference>
<protein>
    <submittedName>
        <fullName evidence="9">ABC transporter substrate-binding protein</fullName>
    </submittedName>
</protein>
<evidence type="ECO:0000256" key="6">
    <source>
        <dbReference type="ARBA" id="ARBA00023139"/>
    </source>
</evidence>
<keyword evidence="2" id="KW-0813">Transport</keyword>
<evidence type="ECO:0000256" key="8">
    <source>
        <dbReference type="SAM" id="SignalP"/>
    </source>
</evidence>
<dbReference type="InterPro" id="IPR050490">
    <property type="entry name" value="Bact_solute-bd_prot1"/>
</dbReference>
<proteinExistence type="inferred from homology"/>
<feature type="chain" id="PRO_5039047969" evidence="8">
    <location>
        <begin position="27"/>
        <end position="435"/>
    </location>
</feature>
<keyword evidence="5" id="KW-0472">Membrane</keyword>
<dbReference type="InterPro" id="IPR006061">
    <property type="entry name" value="SBP_1_CS"/>
</dbReference>
<dbReference type="GO" id="GO:0055085">
    <property type="term" value="P:transmembrane transport"/>
    <property type="evidence" value="ECO:0007669"/>
    <property type="project" value="InterPro"/>
</dbReference>
<keyword evidence="4 8" id="KW-0732">Signal</keyword>
<dbReference type="SUPFAM" id="SSF53850">
    <property type="entry name" value="Periplasmic binding protein-like II"/>
    <property type="match status" value="1"/>
</dbReference>
<dbReference type="PANTHER" id="PTHR43649">
    <property type="entry name" value="ARABINOSE-BINDING PROTEIN-RELATED"/>
    <property type="match status" value="1"/>
</dbReference>
<evidence type="ECO:0000256" key="4">
    <source>
        <dbReference type="ARBA" id="ARBA00022729"/>
    </source>
</evidence>
<accession>A0A430A2D9</accession>
<feature type="signal peptide" evidence="8">
    <location>
        <begin position="1"/>
        <end position="26"/>
    </location>
</feature>
<gene>
    <name evidence="9" type="ORF">CBF37_01050</name>
</gene>
<evidence type="ECO:0000256" key="3">
    <source>
        <dbReference type="ARBA" id="ARBA00022475"/>
    </source>
</evidence>
<organism evidence="9 10">
    <name type="scientific">Vagococcus vulneris</name>
    <dbReference type="NCBI Taxonomy" id="1977869"/>
    <lineage>
        <taxon>Bacteria</taxon>
        <taxon>Bacillati</taxon>
        <taxon>Bacillota</taxon>
        <taxon>Bacilli</taxon>
        <taxon>Lactobacillales</taxon>
        <taxon>Enterococcaceae</taxon>
        <taxon>Vagococcus</taxon>
    </lineage>
</organism>
<keyword evidence="7" id="KW-0449">Lipoprotein</keyword>
<dbReference type="AlphaFoldDB" id="A0A430A2D9"/>
<dbReference type="PROSITE" id="PS01037">
    <property type="entry name" value="SBP_BACTERIAL_1"/>
    <property type="match status" value="1"/>
</dbReference>
<keyword evidence="6" id="KW-0564">Palmitate</keyword>
<dbReference type="Pfam" id="PF01547">
    <property type="entry name" value="SBP_bac_1"/>
    <property type="match status" value="1"/>
</dbReference>
<dbReference type="EMBL" id="NGJS01000001">
    <property type="protein sequence ID" value="RSU00629.1"/>
    <property type="molecule type" value="Genomic_DNA"/>
</dbReference>
<evidence type="ECO:0000256" key="2">
    <source>
        <dbReference type="ARBA" id="ARBA00022448"/>
    </source>
</evidence>
<dbReference type="Gene3D" id="3.40.190.10">
    <property type="entry name" value="Periplasmic binding protein-like II"/>
    <property type="match status" value="2"/>
</dbReference>
<evidence type="ECO:0000256" key="7">
    <source>
        <dbReference type="ARBA" id="ARBA00023288"/>
    </source>
</evidence>
<evidence type="ECO:0000256" key="1">
    <source>
        <dbReference type="ARBA" id="ARBA00008520"/>
    </source>
</evidence>
<evidence type="ECO:0000313" key="10">
    <source>
        <dbReference type="Proteomes" id="UP000287857"/>
    </source>
</evidence>
<evidence type="ECO:0000256" key="5">
    <source>
        <dbReference type="ARBA" id="ARBA00023136"/>
    </source>
</evidence>
<dbReference type="InterPro" id="IPR006059">
    <property type="entry name" value="SBP"/>
</dbReference>
<reference evidence="9 10" key="1">
    <citation type="submission" date="2017-05" db="EMBL/GenBank/DDBJ databases">
        <title>Vagococcus spp. assemblies.</title>
        <authorList>
            <person name="Gulvik C.A."/>
        </authorList>
    </citation>
    <scope>NUCLEOTIDE SEQUENCE [LARGE SCALE GENOMIC DNA]</scope>
    <source>
        <strain evidence="9 10">SS1995</strain>
    </source>
</reference>